<proteinExistence type="predicted"/>
<evidence type="ECO:0000256" key="1">
    <source>
        <dbReference type="ARBA" id="ARBA00002368"/>
    </source>
</evidence>
<reference evidence="4" key="1">
    <citation type="submission" date="2019-11" db="EMBL/GenBank/DDBJ databases">
        <title>Epiphytic Pseudomonas syringae from cherry orchards.</title>
        <authorList>
            <person name="Hulin M.T."/>
        </authorList>
    </citation>
    <scope>NUCLEOTIDE SEQUENCE</scope>
    <source>
        <strain evidence="4">PA-2-1F</strain>
    </source>
</reference>
<keyword evidence="3" id="KW-0378">Hydrolase</keyword>
<sequence>MPATVFSGSIPTRLTRLESPMSDRLTLLRPDDWHIHLRDGAALPHT</sequence>
<dbReference type="GO" id="GO:0016812">
    <property type="term" value="F:hydrolase activity, acting on carbon-nitrogen (but not peptide) bonds, in cyclic amides"/>
    <property type="evidence" value="ECO:0007669"/>
    <property type="project" value="InterPro"/>
</dbReference>
<gene>
    <name evidence="4" type="ORF">GIV46_19205</name>
</gene>
<feature type="non-terminal residue" evidence="4">
    <location>
        <position position="46"/>
    </location>
</feature>
<evidence type="ECO:0000256" key="2">
    <source>
        <dbReference type="ARBA" id="ARBA00022723"/>
    </source>
</evidence>
<comment type="caution">
    <text evidence="4">The sequence shown here is derived from an EMBL/GenBank/DDBJ whole genome shotgun (WGS) entry which is preliminary data.</text>
</comment>
<comment type="function">
    <text evidence="1">Catalyzes the reversible cyclization of carbamoyl aspartate to dihydroorotate.</text>
</comment>
<accession>A0AAP2S3W5</accession>
<organism evidence="4 5">
    <name type="scientific">Pseudomonas poae</name>
    <dbReference type="NCBI Taxonomy" id="200451"/>
    <lineage>
        <taxon>Bacteria</taxon>
        <taxon>Pseudomonadati</taxon>
        <taxon>Pseudomonadota</taxon>
        <taxon>Gammaproteobacteria</taxon>
        <taxon>Pseudomonadales</taxon>
        <taxon>Pseudomonadaceae</taxon>
        <taxon>Pseudomonas</taxon>
    </lineage>
</organism>
<dbReference type="AlphaFoldDB" id="A0AAP2S3W5"/>
<protein>
    <recommendedName>
        <fullName evidence="6">Dihydroorotase</fullName>
    </recommendedName>
</protein>
<evidence type="ECO:0000313" key="5">
    <source>
        <dbReference type="Proteomes" id="UP000814126"/>
    </source>
</evidence>
<dbReference type="Proteomes" id="UP000814126">
    <property type="component" value="Unassembled WGS sequence"/>
</dbReference>
<dbReference type="GO" id="GO:0046872">
    <property type="term" value="F:metal ion binding"/>
    <property type="evidence" value="ECO:0007669"/>
    <property type="project" value="UniProtKB-KW"/>
</dbReference>
<dbReference type="SUPFAM" id="SSF51556">
    <property type="entry name" value="Metallo-dependent hydrolases"/>
    <property type="match status" value="1"/>
</dbReference>
<keyword evidence="2" id="KW-0479">Metal-binding</keyword>
<dbReference type="EMBL" id="WJZX01000093">
    <property type="protein sequence ID" value="MCF5657143.1"/>
    <property type="molecule type" value="Genomic_DNA"/>
</dbReference>
<dbReference type="InterPro" id="IPR002195">
    <property type="entry name" value="Dihydroorotase_CS"/>
</dbReference>
<dbReference type="InterPro" id="IPR032466">
    <property type="entry name" value="Metal_Hydrolase"/>
</dbReference>
<evidence type="ECO:0008006" key="6">
    <source>
        <dbReference type="Google" id="ProtNLM"/>
    </source>
</evidence>
<name>A0AAP2S3W5_9PSED</name>
<dbReference type="PROSITE" id="PS00482">
    <property type="entry name" value="DIHYDROOROTASE_1"/>
    <property type="match status" value="1"/>
</dbReference>
<evidence type="ECO:0000313" key="4">
    <source>
        <dbReference type="EMBL" id="MCF5657143.1"/>
    </source>
</evidence>
<evidence type="ECO:0000256" key="3">
    <source>
        <dbReference type="ARBA" id="ARBA00022801"/>
    </source>
</evidence>